<feature type="active site" evidence="5">
    <location>
        <position position="252"/>
    </location>
</feature>
<dbReference type="PIRSF" id="PIRSF036492">
    <property type="entry name" value="ALDH"/>
    <property type="match status" value="1"/>
</dbReference>
<feature type="active site" evidence="5">
    <location>
        <position position="218"/>
    </location>
</feature>
<dbReference type="Pfam" id="PF00171">
    <property type="entry name" value="Aldedh"/>
    <property type="match status" value="1"/>
</dbReference>
<dbReference type="Gene3D" id="3.40.309.10">
    <property type="entry name" value="Aldehyde Dehydrogenase, Chain A, domain 2"/>
    <property type="match status" value="1"/>
</dbReference>
<comment type="similarity">
    <text evidence="1 4">Belongs to the aldehyde dehydrogenase family.</text>
</comment>
<dbReference type="Gene3D" id="3.40.605.10">
    <property type="entry name" value="Aldehyde Dehydrogenase, Chain A, domain 1"/>
    <property type="match status" value="1"/>
</dbReference>
<sequence length="501" mass="55825">MTIIRYTPIKEIPKIRETLRATFKAGVTRPLEWRKHQLYQLARLAQNEADAICDALNKDLSKPRLEVLRTEVGNIVERATKSAQKLDVWAAPEHPDVPDWQKGWKPTILKAPRGTVLIMSPWNYPFILTFQPLIGAIAAGCCAAIKPSEVSPHLSQLISDLLPKYLDPSAYQIVNGAVPETTRLLELQWDHIFYTGNGRVARILAVAAAKHLTPLALELGGKCPVLVDSTYDMDLAAKRILWGKCNNAGQICVAPDYIIVPRSKQGEFVEGLKKAYKTFFPDSALGASHYGSIVNDSHFNRLSSLLERTKGEKVTDIIEGRKDAARKRIEPTVVKNVQDGDPLLEEELFGPILPIIPVDSLDEAFAFINARPHPLVLYAFTEDPNIKQRRALCLPFTVCFVSCKHFIVIDETQSGGLVFNDTFQQLTVDELPFAGVGESGYGYQVMKYTYDTYTQLRSSVDIPKEAERSLQLRYPPHGPEAVKALSRAVHLPIPQSALNGH</sequence>
<evidence type="ECO:0000256" key="5">
    <source>
        <dbReference type="PIRSR" id="PIRSR036492-1"/>
    </source>
</evidence>
<comment type="caution">
    <text evidence="7">The sequence shown here is derived from an EMBL/GenBank/DDBJ whole genome shotgun (WGS) entry which is preliminary data.</text>
</comment>
<dbReference type="EMBL" id="WHUW01000075">
    <property type="protein sequence ID" value="KAF8428055.1"/>
    <property type="molecule type" value="Genomic_DNA"/>
</dbReference>
<keyword evidence="2 4" id="KW-0560">Oxidoreductase</keyword>
<evidence type="ECO:0000256" key="4">
    <source>
        <dbReference type="PIRNR" id="PIRNR036492"/>
    </source>
</evidence>
<accession>A0AAD4BGA7</accession>
<feature type="domain" description="Aldehyde dehydrogenase" evidence="6">
    <location>
        <begin position="13"/>
        <end position="457"/>
    </location>
</feature>
<dbReference type="InterPro" id="IPR015590">
    <property type="entry name" value="Aldehyde_DH_dom"/>
</dbReference>
<dbReference type="GO" id="GO:0006081">
    <property type="term" value="P:aldehyde metabolic process"/>
    <property type="evidence" value="ECO:0007669"/>
    <property type="project" value="InterPro"/>
</dbReference>
<evidence type="ECO:0000256" key="3">
    <source>
        <dbReference type="ARBA" id="ARBA00023027"/>
    </source>
</evidence>
<dbReference type="PANTHER" id="PTHR43570:SF16">
    <property type="entry name" value="ALDEHYDE DEHYDROGENASE TYPE III, ISOFORM Q"/>
    <property type="match status" value="1"/>
</dbReference>
<gene>
    <name evidence="7" type="ORF">L210DRAFT_3127462</name>
</gene>
<dbReference type="SUPFAM" id="SSF53720">
    <property type="entry name" value="ALDH-like"/>
    <property type="match status" value="1"/>
</dbReference>
<evidence type="ECO:0000256" key="1">
    <source>
        <dbReference type="ARBA" id="ARBA00009986"/>
    </source>
</evidence>
<evidence type="ECO:0000313" key="8">
    <source>
        <dbReference type="Proteomes" id="UP001194468"/>
    </source>
</evidence>
<dbReference type="GO" id="GO:0004029">
    <property type="term" value="F:aldehyde dehydrogenase (NAD+) activity"/>
    <property type="evidence" value="ECO:0007669"/>
    <property type="project" value="TreeGrafter"/>
</dbReference>
<dbReference type="AlphaFoldDB" id="A0AAD4BGA7"/>
<name>A0AAD4BGA7_BOLED</name>
<evidence type="ECO:0000313" key="7">
    <source>
        <dbReference type="EMBL" id="KAF8428055.1"/>
    </source>
</evidence>
<evidence type="ECO:0000259" key="6">
    <source>
        <dbReference type="Pfam" id="PF00171"/>
    </source>
</evidence>
<dbReference type="InterPro" id="IPR016161">
    <property type="entry name" value="Ald_DH/histidinol_DH"/>
</dbReference>
<organism evidence="7 8">
    <name type="scientific">Boletus edulis BED1</name>
    <dbReference type="NCBI Taxonomy" id="1328754"/>
    <lineage>
        <taxon>Eukaryota</taxon>
        <taxon>Fungi</taxon>
        <taxon>Dikarya</taxon>
        <taxon>Basidiomycota</taxon>
        <taxon>Agaricomycotina</taxon>
        <taxon>Agaricomycetes</taxon>
        <taxon>Agaricomycetidae</taxon>
        <taxon>Boletales</taxon>
        <taxon>Boletineae</taxon>
        <taxon>Boletaceae</taxon>
        <taxon>Boletoideae</taxon>
        <taxon>Boletus</taxon>
    </lineage>
</organism>
<dbReference type="InterPro" id="IPR012394">
    <property type="entry name" value="Aldehyde_DH_NAD(P)"/>
</dbReference>
<reference evidence="7" key="2">
    <citation type="journal article" date="2020" name="Nat. Commun.">
        <title>Large-scale genome sequencing of mycorrhizal fungi provides insights into the early evolution of symbiotic traits.</title>
        <authorList>
            <person name="Miyauchi S."/>
            <person name="Kiss E."/>
            <person name="Kuo A."/>
            <person name="Drula E."/>
            <person name="Kohler A."/>
            <person name="Sanchez-Garcia M."/>
            <person name="Morin E."/>
            <person name="Andreopoulos B."/>
            <person name="Barry K.W."/>
            <person name="Bonito G."/>
            <person name="Buee M."/>
            <person name="Carver A."/>
            <person name="Chen C."/>
            <person name="Cichocki N."/>
            <person name="Clum A."/>
            <person name="Culley D."/>
            <person name="Crous P.W."/>
            <person name="Fauchery L."/>
            <person name="Girlanda M."/>
            <person name="Hayes R.D."/>
            <person name="Keri Z."/>
            <person name="LaButti K."/>
            <person name="Lipzen A."/>
            <person name="Lombard V."/>
            <person name="Magnuson J."/>
            <person name="Maillard F."/>
            <person name="Murat C."/>
            <person name="Nolan M."/>
            <person name="Ohm R.A."/>
            <person name="Pangilinan J."/>
            <person name="Pereira M.F."/>
            <person name="Perotto S."/>
            <person name="Peter M."/>
            <person name="Pfister S."/>
            <person name="Riley R."/>
            <person name="Sitrit Y."/>
            <person name="Stielow J.B."/>
            <person name="Szollosi G."/>
            <person name="Zifcakova L."/>
            <person name="Stursova M."/>
            <person name="Spatafora J.W."/>
            <person name="Tedersoo L."/>
            <person name="Vaario L.M."/>
            <person name="Yamada A."/>
            <person name="Yan M."/>
            <person name="Wang P."/>
            <person name="Xu J."/>
            <person name="Bruns T."/>
            <person name="Baldrian P."/>
            <person name="Vilgalys R."/>
            <person name="Dunand C."/>
            <person name="Henrissat B."/>
            <person name="Grigoriev I.V."/>
            <person name="Hibbett D."/>
            <person name="Nagy L.G."/>
            <person name="Martin F.M."/>
        </authorList>
    </citation>
    <scope>NUCLEOTIDE SEQUENCE</scope>
    <source>
        <strain evidence="7">BED1</strain>
    </source>
</reference>
<keyword evidence="3" id="KW-0520">NAD</keyword>
<dbReference type="PANTHER" id="PTHR43570">
    <property type="entry name" value="ALDEHYDE DEHYDROGENASE"/>
    <property type="match status" value="1"/>
</dbReference>
<dbReference type="GO" id="GO:0005737">
    <property type="term" value="C:cytoplasm"/>
    <property type="evidence" value="ECO:0007669"/>
    <property type="project" value="TreeGrafter"/>
</dbReference>
<dbReference type="InterPro" id="IPR016163">
    <property type="entry name" value="Ald_DH_C"/>
</dbReference>
<protein>
    <recommendedName>
        <fullName evidence="4">Aldehyde dehydrogenase</fullName>
    </recommendedName>
</protein>
<proteinExistence type="inferred from homology"/>
<dbReference type="InterPro" id="IPR016162">
    <property type="entry name" value="Ald_DH_N"/>
</dbReference>
<keyword evidence="8" id="KW-1185">Reference proteome</keyword>
<dbReference type="FunFam" id="3.40.605.10:FF:000004">
    <property type="entry name" value="Aldehyde dehydrogenase"/>
    <property type="match status" value="1"/>
</dbReference>
<dbReference type="Proteomes" id="UP001194468">
    <property type="component" value="Unassembled WGS sequence"/>
</dbReference>
<dbReference type="FunFam" id="3.40.309.10:FF:000003">
    <property type="entry name" value="Aldehyde dehydrogenase"/>
    <property type="match status" value="1"/>
</dbReference>
<reference evidence="7" key="1">
    <citation type="submission" date="2019-10" db="EMBL/GenBank/DDBJ databases">
        <authorList>
            <consortium name="DOE Joint Genome Institute"/>
            <person name="Kuo A."/>
            <person name="Miyauchi S."/>
            <person name="Kiss E."/>
            <person name="Drula E."/>
            <person name="Kohler A."/>
            <person name="Sanchez-Garcia M."/>
            <person name="Andreopoulos B."/>
            <person name="Barry K.W."/>
            <person name="Bonito G."/>
            <person name="Buee M."/>
            <person name="Carver A."/>
            <person name="Chen C."/>
            <person name="Cichocki N."/>
            <person name="Clum A."/>
            <person name="Culley D."/>
            <person name="Crous P.W."/>
            <person name="Fauchery L."/>
            <person name="Girlanda M."/>
            <person name="Hayes R."/>
            <person name="Keri Z."/>
            <person name="LaButti K."/>
            <person name="Lipzen A."/>
            <person name="Lombard V."/>
            <person name="Magnuson J."/>
            <person name="Maillard F."/>
            <person name="Morin E."/>
            <person name="Murat C."/>
            <person name="Nolan M."/>
            <person name="Ohm R."/>
            <person name="Pangilinan J."/>
            <person name="Pereira M."/>
            <person name="Perotto S."/>
            <person name="Peter M."/>
            <person name="Riley R."/>
            <person name="Sitrit Y."/>
            <person name="Stielow B."/>
            <person name="Szollosi G."/>
            <person name="Zifcakova L."/>
            <person name="Stursova M."/>
            <person name="Spatafora J.W."/>
            <person name="Tedersoo L."/>
            <person name="Vaario L.-M."/>
            <person name="Yamada A."/>
            <person name="Yan M."/>
            <person name="Wang P."/>
            <person name="Xu J."/>
            <person name="Bruns T."/>
            <person name="Baldrian P."/>
            <person name="Vilgalys R."/>
            <person name="Henrissat B."/>
            <person name="Grigoriev I.V."/>
            <person name="Hibbett D."/>
            <person name="Nagy L.G."/>
            <person name="Martin F.M."/>
        </authorList>
    </citation>
    <scope>NUCLEOTIDE SEQUENCE</scope>
    <source>
        <strain evidence="7">BED1</strain>
    </source>
</reference>
<evidence type="ECO:0000256" key="2">
    <source>
        <dbReference type="ARBA" id="ARBA00023002"/>
    </source>
</evidence>